<dbReference type="Proteomes" id="UP000198964">
    <property type="component" value="Unassembled WGS sequence"/>
</dbReference>
<evidence type="ECO:0000313" key="9">
    <source>
        <dbReference type="Proteomes" id="UP000198964"/>
    </source>
</evidence>
<evidence type="ECO:0000259" key="6">
    <source>
        <dbReference type="Pfam" id="PF07980"/>
    </source>
</evidence>
<gene>
    <name evidence="8" type="ORF">SAMN05216283_11386</name>
</gene>
<keyword evidence="4" id="KW-0472">Membrane</keyword>
<dbReference type="RefSeq" id="WP_093921341.1">
    <property type="nucleotide sequence ID" value="NZ_FONW01000013.1"/>
</dbReference>
<dbReference type="InterPro" id="IPR011990">
    <property type="entry name" value="TPR-like_helical_dom_sf"/>
</dbReference>
<keyword evidence="5" id="KW-0998">Cell outer membrane</keyword>
<evidence type="ECO:0000313" key="8">
    <source>
        <dbReference type="EMBL" id="SFF70523.1"/>
    </source>
</evidence>
<dbReference type="InterPro" id="IPR033985">
    <property type="entry name" value="SusD-like_N"/>
</dbReference>
<feature type="domain" description="SusD-like N-terminal" evidence="7">
    <location>
        <begin position="100"/>
        <end position="213"/>
    </location>
</feature>
<evidence type="ECO:0000256" key="2">
    <source>
        <dbReference type="ARBA" id="ARBA00006275"/>
    </source>
</evidence>
<proteinExistence type="inferred from homology"/>
<dbReference type="InterPro" id="IPR012944">
    <property type="entry name" value="SusD_RagB_dom"/>
</dbReference>
<dbReference type="Gene3D" id="1.25.40.390">
    <property type="match status" value="1"/>
</dbReference>
<evidence type="ECO:0000256" key="4">
    <source>
        <dbReference type="ARBA" id="ARBA00023136"/>
    </source>
</evidence>
<keyword evidence="3" id="KW-0732">Signal</keyword>
<dbReference type="PROSITE" id="PS51257">
    <property type="entry name" value="PROKAR_LIPOPROTEIN"/>
    <property type="match status" value="1"/>
</dbReference>
<evidence type="ECO:0000256" key="5">
    <source>
        <dbReference type="ARBA" id="ARBA00023237"/>
    </source>
</evidence>
<dbReference type="SUPFAM" id="SSF48452">
    <property type="entry name" value="TPR-like"/>
    <property type="match status" value="1"/>
</dbReference>
<name>A0A1I2KVC8_9BACT</name>
<dbReference type="AlphaFoldDB" id="A0A1I2KVC8"/>
<keyword evidence="9" id="KW-1185">Reference proteome</keyword>
<comment type="subcellular location">
    <subcellularLocation>
        <location evidence="1">Cell outer membrane</location>
    </subcellularLocation>
</comment>
<dbReference type="Pfam" id="PF14322">
    <property type="entry name" value="SusD-like_3"/>
    <property type="match status" value="1"/>
</dbReference>
<sequence length="575" mass="65186">MKNLKILIILAAVITGFVSCDSDYLDLYPTDRFTKNQYWKSVTDLELYCNHYYSSSSFSVHGGWWASFYSENNSDNLIPEIPDTRLNGTGIVPTTGGSWYWGRIRDVNYFLTNYHTVEGVQADVDHYVGEAYFFKAYFYYTLLKNFGDLPWLNEVHGPRDEALFQARLPRNVVADSIVSTIDKAIALLKTKGEAKDFRINREIALLIKSRICLYEGTWEKYHAGTPFGISGQDGSKFLRLAKEAAEEVINSNKYSLYTSGDPSNSYWRLFNQTDLSSNPEVMLWKKFNIGQGITHNIQRMLPWRGEGSGISLGLVESYLKKDGTLATDVDYSSLTTMAADRDPRLAQTVLLPGDVLTNVGYEATVQRVFTVPYIDQTGTYRNTTGFMLYKGIDPDPAQQKNQEGIGITASIIFRYAEVLLNYAEACAELGELDQAAADRSINQLRNRVDVGNLNVGNVPSDPNNIYGVSDLIYEVRRERRVELALENLRFDDLMRWRAHKGFAGKRPKGMKYYGSDLENSFTGFYPLVDEDGFLEPYQESLPQGFGFNPERDYLLPIPSQEITLNPNLVQNPGWD</sequence>
<dbReference type="Pfam" id="PF07980">
    <property type="entry name" value="SusD_RagB"/>
    <property type="match status" value="1"/>
</dbReference>
<reference evidence="8 9" key="1">
    <citation type="submission" date="2016-10" db="EMBL/GenBank/DDBJ databases">
        <authorList>
            <person name="de Groot N.N."/>
        </authorList>
    </citation>
    <scope>NUCLEOTIDE SEQUENCE [LARGE SCALE GENOMIC DNA]</scope>
    <source>
        <strain evidence="8 9">CGMCC 1.9156</strain>
    </source>
</reference>
<accession>A0A1I2KVC8</accession>
<evidence type="ECO:0000259" key="7">
    <source>
        <dbReference type="Pfam" id="PF14322"/>
    </source>
</evidence>
<dbReference type="GO" id="GO:0009279">
    <property type="term" value="C:cell outer membrane"/>
    <property type="evidence" value="ECO:0007669"/>
    <property type="project" value="UniProtKB-SubCell"/>
</dbReference>
<feature type="domain" description="RagB/SusD" evidence="6">
    <location>
        <begin position="307"/>
        <end position="574"/>
    </location>
</feature>
<organism evidence="8 9">
    <name type="scientific">Sunxiuqinia elliptica</name>
    <dbReference type="NCBI Taxonomy" id="655355"/>
    <lineage>
        <taxon>Bacteria</taxon>
        <taxon>Pseudomonadati</taxon>
        <taxon>Bacteroidota</taxon>
        <taxon>Bacteroidia</taxon>
        <taxon>Marinilabiliales</taxon>
        <taxon>Prolixibacteraceae</taxon>
        <taxon>Sunxiuqinia</taxon>
    </lineage>
</organism>
<evidence type="ECO:0000256" key="1">
    <source>
        <dbReference type="ARBA" id="ARBA00004442"/>
    </source>
</evidence>
<comment type="similarity">
    <text evidence="2">Belongs to the SusD family.</text>
</comment>
<dbReference type="EMBL" id="FONW01000013">
    <property type="protein sequence ID" value="SFF70523.1"/>
    <property type="molecule type" value="Genomic_DNA"/>
</dbReference>
<dbReference type="STRING" id="655355.SAMN05216283_11386"/>
<protein>
    <submittedName>
        <fullName evidence="8">Starch-binding associating with outer membrane</fullName>
    </submittedName>
</protein>
<evidence type="ECO:0000256" key="3">
    <source>
        <dbReference type="ARBA" id="ARBA00022729"/>
    </source>
</evidence>